<feature type="compositionally biased region" description="Basic and acidic residues" evidence="9">
    <location>
        <begin position="1"/>
        <end position="10"/>
    </location>
</feature>
<dbReference type="Gene3D" id="1.20.5.1930">
    <property type="match status" value="1"/>
</dbReference>
<evidence type="ECO:0000259" key="11">
    <source>
        <dbReference type="SMART" id="SM00387"/>
    </source>
</evidence>
<evidence type="ECO:0000256" key="1">
    <source>
        <dbReference type="ARBA" id="ARBA00000085"/>
    </source>
</evidence>
<proteinExistence type="predicted"/>
<organism evidence="12 13">
    <name type="scientific">Nocardia tengchongensis</name>
    <dbReference type="NCBI Taxonomy" id="2055889"/>
    <lineage>
        <taxon>Bacteria</taxon>
        <taxon>Bacillati</taxon>
        <taxon>Actinomycetota</taxon>
        <taxon>Actinomycetes</taxon>
        <taxon>Mycobacteriales</taxon>
        <taxon>Nocardiaceae</taxon>
        <taxon>Nocardia</taxon>
    </lineage>
</organism>
<dbReference type="InterPro" id="IPR011712">
    <property type="entry name" value="Sig_transdc_His_kin_sub3_dim/P"/>
</dbReference>
<evidence type="ECO:0000256" key="10">
    <source>
        <dbReference type="SAM" id="Phobius"/>
    </source>
</evidence>
<evidence type="ECO:0000256" key="7">
    <source>
        <dbReference type="ARBA" id="ARBA00022840"/>
    </source>
</evidence>
<keyword evidence="5" id="KW-0547">Nucleotide-binding</keyword>
<keyword evidence="3" id="KW-0597">Phosphoprotein</keyword>
<keyword evidence="8" id="KW-0902">Two-component regulatory system</keyword>
<evidence type="ECO:0000256" key="8">
    <source>
        <dbReference type="ARBA" id="ARBA00023012"/>
    </source>
</evidence>
<keyword evidence="4" id="KW-0808">Transferase</keyword>
<dbReference type="Proteomes" id="UP000683310">
    <property type="component" value="Chromosome"/>
</dbReference>
<feature type="region of interest" description="Disordered" evidence="9">
    <location>
        <begin position="1"/>
        <end position="28"/>
    </location>
</feature>
<keyword evidence="13" id="KW-1185">Reference proteome</keyword>
<dbReference type="Gene3D" id="3.30.565.10">
    <property type="entry name" value="Histidine kinase-like ATPase, C-terminal domain"/>
    <property type="match status" value="1"/>
</dbReference>
<dbReference type="Pfam" id="PF13796">
    <property type="entry name" value="Sensor"/>
    <property type="match status" value="1"/>
</dbReference>
<dbReference type="SMART" id="SM00387">
    <property type="entry name" value="HATPase_c"/>
    <property type="match status" value="1"/>
</dbReference>
<feature type="domain" description="Histidine kinase/HSP90-like ATPase" evidence="11">
    <location>
        <begin position="351"/>
        <end position="441"/>
    </location>
</feature>
<keyword evidence="10" id="KW-1133">Transmembrane helix</keyword>
<dbReference type="Pfam" id="PF07730">
    <property type="entry name" value="HisKA_3"/>
    <property type="match status" value="1"/>
</dbReference>
<dbReference type="GO" id="GO:0016301">
    <property type="term" value="F:kinase activity"/>
    <property type="evidence" value="ECO:0007669"/>
    <property type="project" value="UniProtKB-KW"/>
</dbReference>
<evidence type="ECO:0000256" key="2">
    <source>
        <dbReference type="ARBA" id="ARBA00012438"/>
    </source>
</evidence>
<gene>
    <name evidence="12" type="ORF">KHQ06_06950</name>
</gene>
<feature type="transmembrane region" description="Helical" evidence="10">
    <location>
        <begin position="66"/>
        <end position="88"/>
    </location>
</feature>
<comment type="catalytic activity">
    <reaction evidence="1">
        <text>ATP + protein L-histidine = ADP + protein N-phospho-L-histidine.</text>
        <dbReference type="EC" id="2.7.13.3"/>
    </reaction>
</comment>
<evidence type="ECO:0000313" key="13">
    <source>
        <dbReference type="Proteomes" id="UP000683310"/>
    </source>
</evidence>
<evidence type="ECO:0000256" key="4">
    <source>
        <dbReference type="ARBA" id="ARBA00022679"/>
    </source>
</evidence>
<evidence type="ECO:0000256" key="3">
    <source>
        <dbReference type="ARBA" id="ARBA00022553"/>
    </source>
</evidence>
<evidence type="ECO:0000313" key="12">
    <source>
        <dbReference type="EMBL" id="QVI24702.1"/>
    </source>
</evidence>
<protein>
    <recommendedName>
        <fullName evidence="2">histidine kinase</fullName>
        <ecNumber evidence="2">2.7.13.3</ecNumber>
    </recommendedName>
</protein>
<dbReference type="InterPro" id="IPR050482">
    <property type="entry name" value="Sensor_HK_TwoCompSys"/>
</dbReference>
<dbReference type="InterPro" id="IPR003594">
    <property type="entry name" value="HATPase_dom"/>
</dbReference>
<accession>A0ABX8CYE1</accession>
<feature type="transmembrane region" description="Helical" evidence="10">
    <location>
        <begin position="40"/>
        <end position="60"/>
    </location>
</feature>
<dbReference type="EMBL" id="CP074371">
    <property type="protein sequence ID" value="QVI24702.1"/>
    <property type="molecule type" value="Genomic_DNA"/>
</dbReference>
<evidence type="ECO:0000256" key="9">
    <source>
        <dbReference type="SAM" id="MobiDB-lite"/>
    </source>
</evidence>
<keyword evidence="7" id="KW-0067">ATP-binding</keyword>
<keyword evidence="10" id="KW-0812">Transmembrane</keyword>
<dbReference type="PANTHER" id="PTHR24421:SF10">
    <property type="entry name" value="NITRATE_NITRITE SENSOR PROTEIN NARQ"/>
    <property type="match status" value="1"/>
</dbReference>
<dbReference type="InterPro" id="IPR025828">
    <property type="entry name" value="Put_sensor_dom"/>
</dbReference>
<name>A0ABX8CYE1_9NOCA</name>
<evidence type="ECO:0000256" key="6">
    <source>
        <dbReference type="ARBA" id="ARBA00022777"/>
    </source>
</evidence>
<dbReference type="EC" id="2.7.13.3" evidence="2"/>
<sequence length="441" mass="46230">MPEHGPDHRAGGVAVTTPGNGDSGDTLPTARRWAVDRLRALPGSIGYLLIGGATGAAATLATVGLLLVAATSLIGVGIPAVPEFLRLIRPLTGFERRRAGKRLGVPVRAEYQPMTGGLRQRLTSAFQDPANARDIAWLCVHGVPGMVVALFAIGLPWGLLNQLAIPAYWQIVPPGTIQSFGFVVDSWPLAWLSALIAIPLAALVLQIPVVARWQALLARTLLGAPRAELAVRVAELTATRAAALDAHGAELRRIERDLHDGAQARIAAVIMQLGLADQLRHRDPGAADELVRKAQDTAEAALTELRDVVRGIYPPVLADRGLTSAVSALAARSPIPCTLDIEGDGPRHPAAVEAAAYFVIAEALTNATKHSGAQQLRVDLGGTAELLTVQVHDDGVGSAIETEGGGLAGIRRRAEALDGRMLLSSPPGGPTVVRVELPCRS</sequence>
<feature type="transmembrane region" description="Helical" evidence="10">
    <location>
        <begin position="135"/>
        <end position="159"/>
    </location>
</feature>
<dbReference type="InterPro" id="IPR036890">
    <property type="entry name" value="HATPase_C_sf"/>
</dbReference>
<dbReference type="Pfam" id="PF02518">
    <property type="entry name" value="HATPase_c"/>
    <property type="match status" value="1"/>
</dbReference>
<keyword evidence="6 12" id="KW-0418">Kinase</keyword>
<keyword evidence="10" id="KW-0472">Membrane</keyword>
<reference evidence="12 13" key="1">
    <citation type="submission" date="2021-04" db="EMBL/GenBank/DDBJ databases">
        <title>Nocardia tengchongensis.</title>
        <authorList>
            <person name="Zhuang k."/>
            <person name="Ran Y."/>
            <person name="Li W."/>
        </authorList>
    </citation>
    <scope>NUCLEOTIDE SEQUENCE [LARGE SCALE GENOMIC DNA]</scope>
    <source>
        <strain evidence="12 13">CFH S0057</strain>
    </source>
</reference>
<dbReference type="CDD" id="cd16917">
    <property type="entry name" value="HATPase_UhpB-NarQ-NarX-like"/>
    <property type="match status" value="1"/>
</dbReference>
<dbReference type="PANTHER" id="PTHR24421">
    <property type="entry name" value="NITRATE/NITRITE SENSOR PROTEIN NARX-RELATED"/>
    <property type="match status" value="1"/>
</dbReference>
<feature type="transmembrane region" description="Helical" evidence="10">
    <location>
        <begin position="189"/>
        <end position="211"/>
    </location>
</feature>
<evidence type="ECO:0000256" key="5">
    <source>
        <dbReference type="ARBA" id="ARBA00022741"/>
    </source>
</evidence>
<dbReference type="SUPFAM" id="SSF55874">
    <property type="entry name" value="ATPase domain of HSP90 chaperone/DNA topoisomerase II/histidine kinase"/>
    <property type="match status" value="1"/>
</dbReference>